<reference evidence="1 2" key="1">
    <citation type="submission" date="2019-09" db="EMBL/GenBank/DDBJ databases">
        <title>Genome sequence of Rhodovastum atsumiense, a diverse member of the Acetobacteraceae family of non-sulfur purple photosynthetic bacteria.</title>
        <authorList>
            <person name="Meyer T."/>
            <person name="Kyndt J."/>
        </authorList>
    </citation>
    <scope>NUCLEOTIDE SEQUENCE [LARGE SCALE GENOMIC DNA]</scope>
    <source>
        <strain evidence="1 2">DSM 21279</strain>
    </source>
</reference>
<dbReference type="OrthoDB" id="7363897at2"/>
<organism evidence="1 2">
    <name type="scientific">Rhodovastum atsumiense</name>
    <dbReference type="NCBI Taxonomy" id="504468"/>
    <lineage>
        <taxon>Bacteria</taxon>
        <taxon>Pseudomonadati</taxon>
        <taxon>Pseudomonadota</taxon>
        <taxon>Alphaproteobacteria</taxon>
        <taxon>Acetobacterales</taxon>
        <taxon>Acetobacteraceae</taxon>
        <taxon>Rhodovastum</taxon>
    </lineage>
</organism>
<comment type="caution">
    <text evidence="1">The sequence shown here is derived from an EMBL/GenBank/DDBJ whole genome shotgun (WGS) entry which is preliminary data.</text>
</comment>
<evidence type="ECO:0000313" key="1">
    <source>
        <dbReference type="EMBL" id="KAA5611505.1"/>
    </source>
</evidence>
<gene>
    <name evidence="1" type="ORF">F1189_14355</name>
</gene>
<dbReference type="Proteomes" id="UP000325255">
    <property type="component" value="Unassembled WGS sequence"/>
</dbReference>
<sequence length="68" mass="7420">MVQLVLIYCLAANATSCVEKRPLLADMNGLAACMVAAQPMAAEFIAGHPDYRLARWRCEIGKRPEKAA</sequence>
<keyword evidence="2" id="KW-1185">Reference proteome</keyword>
<dbReference type="AlphaFoldDB" id="A0A5M6IVR4"/>
<evidence type="ECO:0000313" key="2">
    <source>
        <dbReference type="Proteomes" id="UP000325255"/>
    </source>
</evidence>
<dbReference type="RefSeq" id="WP_150041510.1">
    <property type="nucleotide sequence ID" value="NZ_OW485601.1"/>
</dbReference>
<protein>
    <submittedName>
        <fullName evidence="1">Uncharacterized protein</fullName>
    </submittedName>
</protein>
<proteinExistence type="predicted"/>
<name>A0A5M6IVR4_9PROT</name>
<dbReference type="EMBL" id="VWPK01000020">
    <property type="protein sequence ID" value="KAA5611505.1"/>
    <property type="molecule type" value="Genomic_DNA"/>
</dbReference>
<accession>A0A5M6IVR4</accession>